<proteinExistence type="predicted"/>
<name>A0A8T2EGA3_ARASU</name>
<comment type="caution">
    <text evidence="1">The sequence shown here is derived from an EMBL/GenBank/DDBJ whole genome shotgun (WGS) entry which is preliminary data.</text>
</comment>
<organism evidence="1 2">
    <name type="scientific">Arabidopsis suecica</name>
    <name type="common">Swedish thale-cress</name>
    <name type="synonym">Cardaminopsis suecica</name>
    <dbReference type="NCBI Taxonomy" id="45249"/>
    <lineage>
        <taxon>Eukaryota</taxon>
        <taxon>Viridiplantae</taxon>
        <taxon>Streptophyta</taxon>
        <taxon>Embryophyta</taxon>
        <taxon>Tracheophyta</taxon>
        <taxon>Spermatophyta</taxon>
        <taxon>Magnoliopsida</taxon>
        <taxon>eudicotyledons</taxon>
        <taxon>Gunneridae</taxon>
        <taxon>Pentapetalae</taxon>
        <taxon>rosids</taxon>
        <taxon>malvids</taxon>
        <taxon>Brassicales</taxon>
        <taxon>Brassicaceae</taxon>
        <taxon>Camelineae</taxon>
        <taxon>Arabidopsis</taxon>
    </lineage>
</organism>
<dbReference type="EMBL" id="JAEFBJ010000004">
    <property type="protein sequence ID" value="KAG7622346.1"/>
    <property type="molecule type" value="Genomic_DNA"/>
</dbReference>
<protein>
    <submittedName>
        <fullName evidence="1">Uncharacterized protein</fullName>
    </submittedName>
</protein>
<accession>A0A8T2EGA3</accession>
<dbReference type="Proteomes" id="UP000694251">
    <property type="component" value="Chromosome 4"/>
</dbReference>
<dbReference type="AlphaFoldDB" id="A0A8T2EGA3"/>
<keyword evidence="2" id="KW-1185">Reference proteome</keyword>
<sequence>MGLIIYRGLYSSWLIRPLAGCYKLKPIKYNFITRLLLQNRENNVYRHSYITCWSRVEIIINTALTFKHERKPSPPHRGSNDK</sequence>
<evidence type="ECO:0000313" key="2">
    <source>
        <dbReference type="Proteomes" id="UP000694251"/>
    </source>
</evidence>
<evidence type="ECO:0000313" key="1">
    <source>
        <dbReference type="EMBL" id="KAG7622346.1"/>
    </source>
</evidence>
<reference evidence="1 2" key="1">
    <citation type="submission" date="2020-12" db="EMBL/GenBank/DDBJ databases">
        <title>Concerted genomic and epigenomic changes stabilize Arabidopsis allopolyploids.</title>
        <authorList>
            <person name="Chen Z."/>
        </authorList>
    </citation>
    <scope>NUCLEOTIDE SEQUENCE [LARGE SCALE GENOMIC DNA]</scope>
    <source>
        <strain evidence="1">As9502</strain>
        <tissue evidence="1">Leaf</tissue>
    </source>
</reference>
<gene>
    <name evidence="1" type="ORF">ISN44_As04g031530</name>
</gene>